<evidence type="ECO:0000259" key="2">
    <source>
        <dbReference type="Pfam" id="PF18920"/>
    </source>
</evidence>
<keyword evidence="1" id="KW-1133">Transmembrane helix</keyword>
<feature type="transmembrane region" description="Helical" evidence="1">
    <location>
        <begin position="185"/>
        <end position="204"/>
    </location>
</feature>
<feature type="transmembrane region" description="Helical" evidence="1">
    <location>
        <begin position="152"/>
        <end position="173"/>
    </location>
</feature>
<proteinExistence type="predicted"/>
<dbReference type="Proteomes" id="UP000643403">
    <property type="component" value="Unassembled WGS sequence"/>
</dbReference>
<feature type="domain" description="DUF5671" evidence="2">
    <location>
        <begin position="66"/>
        <end position="202"/>
    </location>
</feature>
<keyword evidence="1" id="KW-0812">Transmembrane</keyword>
<gene>
    <name evidence="3" type="ORF">GCM10008101_17040</name>
</gene>
<evidence type="ECO:0000313" key="4">
    <source>
        <dbReference type="Proteomes" id="UP000643403"/>
    </source>
</evidence>
<accession>A0ABQ3C0U1</accession>
<organism evidence="3 4">
    <name type="scientific">Cognatilysobacter xinjiangensis</name>
    <dbReference type="NCBI Taxonomy" id="546892"/>
    <lineage>
        <taxon>Bacteria</taxon>
        <taxon>Pseudomonadati</taxon>
        <taxon>Pseudomonadota</taxon>
        <taxon>Gammaproteobacteria</taxon>
        <taxon>Lysobacterales</taxon>
        <taxon>Lysobacteraceae</taxon>
        <taxon>Cognatilysobacter</taxon>
    </lineage>
</organism>
<dbReference type="RefSeq" id="WP_189448987.1">
    <property type="nucleotide sequence ID" value="NZ_BMXY01000002.1"/>
</dbReference>
<name>A0ABQ3C0U1_9GAMM</name>
<evidence type="ECO:0000313" key="3">
    <source>
        <dbReference type="EMBL" id="GGZ64051.1"/>
    </source>
</evidence>
<protein>
    <recommendedName>
        <fullName evidence="2">DUF5671 domain-containing protein</fullName>
    </recommendedName>
</protein>
<feature type="transmembrane region" description="Helical" evidence="1">
    <location>
        <begin position="224"/>
        <end position="244"/>
    </location>
</feature>
<feature type="transmembrane region" description="Helical" evidence="1">
    <location>
        <begin position="112"/>
        <end position="131"/>
    </location>
</feature>
<dbReference type="InterPro" id="IPR043728">
    <property type="entry name" value="DUF5671"/>
</dbReference>
<keyword evidence="4" id="KW-1185">Reference proteome</keyword>
<feature type="transmembrane region" description="Helical" evidence="1">
    <location>
        <begin position="67"/>
        <end position="92"/>
    </location>
</feature>
<reference evidence="4" key="1">
    <citation type="journal article" date="2019" name="Int. J. Syst. Evol. Microbiol.">
        <title>The Global Catalogue of Microorganisms (GCM) 10K type strain sequencing project: providing services to taxonomists for standard genome sequencing and annotation.</title>
        <authorList>
            <consortium name="The Broad Institute Genomics Platform"/>
            <consortium name="The Broad Institute Genome Sequencing Center for Infectious Disease"/>
            <person name="Wu L."/>
            <person name="Ma J."/>
        </authorList>
    </citation>
    <scope>NUCLEOTIDE SEQUENCE [LARGE SCALE GENOMIC DNA]</scope>
    <source>
        <strain evidence="4">KCTC 22558</strain>
    </source>
</reference>
<keyword evidence="1" id="KW-0472">Membrane</keyword>
<sequence length="381" mass="41332">MASPSQDLELFVRDALLRGQPRAAIDAALVQAGWSPQQTRSVLDAYADVDFPVPVPRPRASLSAREAFAYLVMFATLYFGAWNLGSLLFDLINRTWPDPALNQYVFRSTDGSIRWAMAALIIAFPVFVFVARRVARDVALHPIKRLSAIRRWLTYVTLFLAATVLIGDTTTLVYNALGGELTLRFVLKVLVVAAIAGGVFGYYLADLRREEGEAARGRPAGQWFLVGAGIAVAASLAAAIAVIGSPAQQRAQRFDERRVRMLEQVASAVERHAASERRLPVSLDALRAWSPGAPQSWNDPQTGRPIEYRVIDARRYELCAVFATVQGEGADGPMAEEWRHPAGRHCFVRPVPANDAAAAAAEAAAMAADAVRATAGAAPPR</sequence>
<comment type="caution">
    <text evidence="3">The sequence shown here is derived from an EMBL/GenBank/DDBJ whole genome shotgun (WGS) entry which is preliminary data.</text>
</comment>
<evidence type="ECO:0000256" key="1">
    <source>
        <dbReference type="SAM" id="Phobius"/>
    </source>
</evidence>
<dbReference type="Pfam" id="PF18920">
    <property type="entry name" value="DUF5671"/>
    <property type="match status" value="1"/>
</dbReference>
<dbReference type="EMBL" id="BMXY01000002">
    <property type="protein sequence ID" value="GGZ64051.1"/>
    <property type="molecule type" value="Genomic_DNA"/>
</dbReference>